<dbReference type="InterPro" id="IPR050250">
    <property type="entry name" value="Macrolide_Exporter_MacB"/>
</dbReference>
<dbReference type="Pfam" id="PF02687">
    <property type="entry name" value="FtsX"/>
    <property type="match status" value="1"/>
</dbReference>
<evidence type="ECO:0000313" key="11">
    <source>
        <dbReference type="Proteomes" id="UP001321861"/>
    </source>
</evidence>
<evidence type="ECO:0000256" key="6">
    <source>
        <dbReference type="ARBA" id="ARBA00038076"/>
    </source>
</evidence>
<keyword evidence="2" id="KW-1003">Cell membrane</keyword>
<dbReference type="InterPro" id="IPR003838">
    <property type="entry name" value="ABC3_permease_C"/>
</dbReference>
<sequence length="393" mass="43456">MKITISIETAIKAILKNKRRSFLTIIGIIVGIAAVITIVTVGRGYERYSLKQLLNTEDIKNNRTKISFSPEDDENFGKSSFVYFNEHDLDLVRSVPGVSEVQYEKEKPDQVYRYQQVVLGKNSQNTKIHLVDSKGEKVIAGKDLSSADIGNKVVTVSNQLVKELFPNGDAVGKTVEIANESFLIKGVFEPDITNTTKIEMNKATYENYFRGAPLKNIQITVPSDQNLAKVADKVVKNLSKSGSMKNQGRYEFANDAEMTDRISSSLQMLTLIVSFIAGISLFISGVGVMNMVYTSISERIKEIGIRRALGATERAIQMQFLLEGLTLTLFGGIIGYLLGDIIAFVISKSMNLDFIFDPFVAFLAMGISVLVGLVFSYIPSKNASKKDVVELIK</sequence>
<keyword evidence="3 7" id="KW-0812">Transmembrane</keyword>
<dbReference type="PANTHER" id="PTHR30572:SF4">
    <property type="entry name" value="ABC TRANSPORTER PERMEASE YTRF"/>
    <property type="match status" value="1"/>
</dbReference>
<evidence type="ECO:0000256" key="5">
    <source>
        <dbReference type="ARBA" id="ARBA00023136"/>
    </source>
</evidence>
<keyword evidence="11" id="KW-1185">Reference proteome</keyword>
<dbReference type="Pfam" id="PF12704">
    <property type="entry name" value="MacB_PCD"/>
    <property type="match status" value="1"/>
</dbReference>
<feature type="transmembrane region" description="Helical" evidence="7">
    <location>
        <begin position="21"/>
        <end position="42"/>
    </location>
</feature>
<dbReference type="GO" id="GO:0005886">
    <property type="term" value="C:plasma membrane"/>
    <property type="evidence" value="ECO:0007669"/>
    <property type="project" value="UniProtKB-SubCell"/>
</dbReference>
<reference evidence="10 11" key="1">
    <citation type="journal article" date="2023" name="Microbiol. Spectr.">
        <title>Symbiosis of Carpenter Bees with Uncharacterized Lactic Acid Bacteria Showing NAD Auxotrophy.</title>
        <authorList>
            <person name="Kawasaki S."/>
            <person name="Ozawa K."/>
            <person name="Mori T."/>
            <person name="Yamamoto A."/>
            <person name="Ito M."/>
            <person name="Ohkuma M."/>
            <person name="Sakamoto M."/>
            <person name="Matsutani M."/>
        </authorList>
    </citation>
    <scope>NUCLEOTIDE SEQUENCE [LARGE SCALE GENOMIC DNA]</scope>
    <source>
        <strain evidence="10 11">XA3</strain>
    </source>
</reference>
<evidence type="ECO:0000259" key="8">
    <source>
        <dbReference type="Pfam" id="PF02687"/>
    </source>
</evidence>
<evidence type="ECO:0000256" key="7">
    <source>
        <dbReference type="SAM" id="Phobius"/>
    </source>
</evidence>
<dbReference type="EMBL" id="AP026802">
    <property type="protein sequence ID" value="BDR59120.1"/>
    <property type="molecule type" value="Genomic_DNA"/>
</dbReference>
<evidence type="ECO:0000256" key="3">
    <source>
        <dbReference type="ARBA" id="ARBA00022692"/>
    </source>
</evidence>
<protein>
    <submittedName>
        <fullName evidence="10">Permease</fullName>
    </submittedName>
</protein>
<keyword evidence="5 7" id="KW-0472">Membrane</keyword>
<evidence type="ECO:0000313" key="10">
    <source>
        <dbReference type="EMBL" id="BDR59120.1"/>
    </source>
</evidence>
<accession>A0AAU9D9S4</accession>
<comment type="subcellular location">
    <subcellularLocation>
        <location evidence="1">Cell membrane</location>
        <topology evidence="1">Multi-pass membrane protein</topology>
    </subcellularLocation>
</comment>
<comment type="similarity">
    <text evidence="6">Belongs to the ABC-4 integral membrane protein family.</text>
</comment>
<dbReference type="GO" id="GO:0022857">
    <property type="term" value="F:transmembrane transporter activity"/>
    <property type="evidence" value="ECO:0007669"/>
    <property type="project" value="TreeGrafter"/>
</dbReference>
<dbReference type="InterPro" id="IPR025857">
    <property type="entry name" value="MacB_PCD"/>
</dbReference>
<feature type="domain" description="ABC3 transporter permease C-terminal" evidence="8">
    <location>
        <begin position="275"/>
        <end position="387"/>
    </location>
</feature>
<evidence type="ECO:0000256" key="4">
    <source>
        <dbReference type="ARBA" id="ARBA00022989"/>
    </source>
</evidence>
<dbReference type="Proteomes" id="UP001321861">
    <property type="component" value="Chromosome"/>
</dbReference>
<evidence type="ECO:0000256" key="2">
    <source>
        <dbReference type="ARBA" id="ARBA00022475"/>
    </source>
</evidence>
<feature type="transmembrane region" description="Helical" evidence="7">
    <location>
        <begin position="324"/>
        <end position="347"/>
    </location>
</feature>
<keyword evidence="4 7" id="KW-1133">Transmembrane helix</keyword>
<name>A0AAU9D9S4_9LACO</name>
<evidence type="ECO:0000256" key="1">
    <source>
        <dbReference type="ARBA" id="ARBA00004651"/>
    </source>
</evidence>
<organism evidence="10 11">
    <name type="scientific">Xylocopilactobacillus apicola</name>
    <dbReference type="NCBI Taxonomy" id="2932184"/>
    <lineage>
        <taxon>Bacteria</taxon>
        <taxon>Bacillati</taxon>
        <taxon>Bacillota</taxon>
        <taxon>Bacilli</taxon>
        <taxon>Lactobacillales</taxon>
        <taxon>Lactobacillaceae</taxon>
        <taxon>Xylocopilactobacillus</taxon>
    </lineage>
</organism>
<feature type="domain" description="MacB-like periplasmic core" evidence="9">
    <location>
        <begin position="21"/>
        <end position="235"/>
    </location>
</feature>
<evidence type="ECO:0000259" key="9">
    <source>
        <dbReference type="Pfam" id="PF12704"/>
    </source>
</evidence>
<proteinExistence type="inferred from homology"/>
<gene>
    <name evidence="10" type="ORF">XA3_15610</name>
</gene>
<dbReference type="AlphaFoldDB" id="A0AAU9D9S4"/>
<feature type="transmembrane region" description="Helical" evidence="7">
    <location>
        <begin position="268"/>
        <end position="293"/>
    </location>
</feature>
<dbReference type="RefSeq" id="WP_317634930.1">
    <property type="nucleotide sequence ID" value="NZ_AP026802.1"/>
</dbReference>
<feature type="transmembrane region" description="Helical" evidence="7">
    <location>
        <begin position="359"/>
        <end position="378"/>
    </location>
</feature>
<dbReference type="KEGG" id="xap:XA3_15610"/>
<dbReference type="PANTHER" id="PTHR30572">
    <property type="entry name" value="MEMBRANE COMPONENT OF TRANSPORTER-RELATED"/>
    <property type="match status" value="1"/>
</dbReference>